<comment type="subcellular location">
    <subcellularLocation>
        <location evidence="1">Membrane</location>
        <topology evidence="1">Multi-pass membrane protein</topology>
    </subcellularLocation>
</comment>
<proteinExistence type="predicted"/>
<dbReference type="Proteomes" id="UP000655589">
    <property type="component" value="Unassembled WGS sequence"/>
</dbReference>
<accession>A0A8H9GMU3</accession>
<dbReference type="PANTHER" id="PTHR43847">
    <property type="entry name" value="BLL3993 PROTEIN"/>
    <property type="match status" value="1"/>
</dbReference>
<evidence type="ECO:0008006" key="8">
    <source>
        <dbReference type="Google" id="ProtNLM"/>
    </source>
</evidence>
<dbReference type="PANTHER" id="PTHR43847:SF1">
    <property type="entry name" value="BLL3993 PROTEIN"/>
    <property type="match status" value="1"/>
</dbReference>
<reference evidence="6" key="1">
    <citation type="journal article" date="2014" name="Int. J. Syst. Evol. Microbiol.">
        <title>Complete genome sequence of Corynebacterium casei LMG S-19264T (=DSM 44701T), isolated from a smear-ripened cheese.</title>
        <authorList>
            <consortium name="US DOE Joint Genome Institute (JGI-PGF)"/>
            <person name="Walter F."/>
            <person name="Albersmeier A."/>
            <person name="Kalinowski J."/>
            <person name="Ruckert C."/>
        </authorList>
    </citation>
    <scope>NUCLEOTIDE SEQUENCE</scope>
    <source>
        <strain evidence="6">JCM 3051</strain>
    </source>
</reference>
<keyword evidence="3 5" id="KW-1133">Transmembrane helix</keyword>
<feature type="transmembrane region" description="Helical" evidence="5">
    <location>
        <begin position="42"/>
        <end position="64"/>
    </location>
</feature>
<dbReference type="AlphaFoldDB" id="A0A8H9GMU3"/>
<dbReference type="InterPro" id="IPR007269">
    <property type="entry name" value="ICMT_MeTrfase"/>
</dbReference>
<name>A0A8H9GMU3_9MICO</name>
<evidence type="ECO:0000313" key="6">
    <source>
        <dbReference type="EMBL" id="GGM32625.1"/>
    </source>
</evidence>
<evidence type="ECO:0000256" key="2">
    <source>
        <dbReference type="ARBA" id="ARBA00022692"/>
    </source>
</evidence>
<dbReference type="Gene3D" id="1.20.120.1630">
    <property type="match status" value="1"/>
</dbReference>
<dbReference type="Pfam" id="PF04140">
    <property type="entry name" value="ICMT"/>
    <property type="match status" value="1"/>
</dbReference>
<evidence type="ECO:0000256" key="4">
    <source>
        <dbReference type="ARBA" id="ARBA00023136"/>
    </source>
</evidence>
<dbReference type="GO" id="GO:0016020">
    <property type="term" value="C:membrane"/>
    <property type="evidence" value="ECO:0007669"/>
    <property type="project" value="UniProtKB-SubCell"/>
</dbReference>
<evidence type="ECO:0000256" key="5">
    <source>
        <dbReference type="SAM" id="Phobius"/>
    </source>
</evidence>
<evidence type="ECO:0000313" key="7">
    <source>
        <dbReference type="Proteomes" id="UP000655589"/>
    </source>
</evidence>
<keyword evidence="4 5" id="KW-0472">Membrane</keyword>
<sequence>MLVTYVVLVGLTALERLAELVVSARNARWSFARGGVESGRGHFPAMVALHTGLLVACVVEVVAAQRPFLPWLGWPMLVLVLASQALRWWCVGTLGPRWNTRVIVVPGLPLVATGPYRWLRHPNYVAVVVEGVALPLVHTGWVTALVFTVLNAVLLARFRIPAEERALRSATGGASRGARAPGGAG</sequence>
<reference evidence="6" key="2">
    <citation type="submission" date="2020-09" db="EMBL/GenBank/DDBJ databases">
        <authorList>
            <person name="Sun Q."/>
            <person name="Ohkuma M."/>
        </authorList>
    </citation>
    <scope>NUCLEOTIDE SEQUENCE</scope>
    <source>
        <strain evidence="6">JCM 3051</strain>
    </source>
</reference>
<feature type="transmembrane region" description="Helical" evidence="5">
    <location>
        <begin position="71"/>
        <end position="89"/>
    </location>
</feature>
<gene>
    <name evidence="6" type="ORF">GCM10010102_30140</name>
</gene>
<dbReference type="GO" id="GO:0004671">
    <property type="term" value="F:protein C-terminal S-isoprenylcysteine carboxyl O-methyltransferase activity"/>
    <property type="evidence" value="ECO:0007669"/>
    <property type="project" value="InterPro"/>
</dbReference>
<evidence type="ECO:0000256" key="3">
    <source>
        <dbReference type="ARBA" id="ARBA00022989"/>
    </source>
</evidence>
<keyword evidence="2 5" id="KW-0812">Transmembrane</keyword>
<comment type="caution">
    <text evidence="6">The sequence shown here is derived from an EMBL/GenBank/DDBJ whole genome shotgun (WGS) entry which is preliminary data.</text>
</comment>
<organism evidence="6 7">
    <name type="scientific">Promicromonospora citrea</name>
    <dbReference type="NCBI Taxonomy" id="43677"/>
    <lineage>
        <taxon>Bacteria</taxon>
        <taxon>Bacillati</taxon>
        <taxon>Actinomycetota</taxon>
        <taxon>Actinomycetes</taxon>
        <taxon>Micrococcales</taxon>
        <taxon>Promicromonosporaceae</taxon>
        <taxon>Promicromonospora</taxon>
    </lineage>
</organism>
<dbReference type="EMBL" id="BMPT01000012">
    <property type="protein sequence ID" value="GGM32625.1"/>
    <property type="molecule type" value="Genomic_DNA"/>
</dbReference>
<keyword evidence="7" id="KW-1185">Reference proteome</keyword>
<dbReference type="InterPro" id="IPR052527">
    <property type="entry name" value="Metal_cation-efflux_comp"/>
</dbReference>
<feature type="transmembrane region" description="Helical" evidence="5">
    <location>
        <begin position="140"/>
        <end position="158"/>
    </location>
</feature>
<evidence type="ECO:0000256" key="1">
    <source>
        <dbReference type="ARBA" id="ARBA00004141"/>
    </source>
</evidence>
<protein>
    <recommendedName>
        <fullName evidence="8">Alkylresorcinol O-methyltransferase</fullName>
    </recommendedName>
</protein>